<organism evidence="3 4">
    <name type="scientific">Daphnia galeata</name>
    <dbReference type="NCBI Taxonomy" id="27404"/>
    <lineage>
        <taxon>Eukaryota</taxon>
        <taxon>Metazoa</taxon>
        <taxon>Ecdysozoa</taxon>
        <taxon>Arthropoda</taxon>
        <taxon>Crustacea</taxon>
        <taxon>Branchiopoda</taxon>
        <taxon>Diplostraca</taxon>
        <taxon>Cladocera</taxon>
        <taxon>Anomopoda</taxon>
        <taxon>Daphniidae</taxon>
        <taxon>Daphnia</taxon>
    </lineage>
</organism>
<dbReference type="OrthoDB" id="10062814at2759"/>
<feature type="compositionally biased region" description="Basic and acidic residues" evidence="1">
    <location>
        <begin position="34"/>
        <end position="49"/>
    </location>
</feature>
<dbReference type="AlphaFoldDB" id="A0A8J2RYT2"/>
<name>A0A8J2RYT2_9CRUS</name>
<keyword evidence="4" id="KW-1185">Reference proteome</keyword>
<comment type="caution">
    <text evidence="3">The sequence shown here is derived from an EMBL/GenBank/DDBJ whole genome shotgun (WGS) entry which is preliminary data.</text>
</comment>
<reference evidence="3" key="1">
    <citation type="submission" date="2021-11" db="EMBL/GenBank/DDBJ databases">
        <authorList>
            <person name="Schell T."/>
        </authorList>
    </citation>
    <scope>NUCLEOTIDE SEQUENCE</scope>
    <source>
        <strain evidence="3">M5</strain>
    </source>
</reference>
<dbReference type="Pfam" id="PF18293">
    <property type="entry name" value="Caprin-1_dimer"/>
    <property type="match status" value="1"/>
</dbReference>
<feature type="region of interest" description="Disordered" evidence="1">
    <location>
        <begin position="1"/>
        <end position="80"/>
    </location>
</feature>
<dbReference type="EMBL" id="CAKKLH010000280">
    <property type="protein sequence ID" value="CAH0107885.1"/>
    <property type="molecule type" value="Genomic_DNA"/>
</dbReference>
<feature type="domain" description="Caprin-1 dimerization" evidence="2">
    <location>
        <begin position="276"/>
        <end position="391"/>
    </location>
</feature>
<protein>
    <recommendedName>
        <fullName evidence="2">Caprin-1 dimerization domain-containing protein</fullName>
    </recommendedName>
</protein>
<dbReference type="Proteomes" id="UP000789390">
    <property type="component" value="Unassembled WGS sequence"/>
</dbReference>
<feature type="region of interest" description="Disordered" evidence="1">
    <location>
        <begin position="256"/>
        <end position="275"/>
    </location>
</feature>
<evidence type="ECO:0000256" key="1">
    <source>
        <dbReference type="SAM" id="MobiDB-lite"/>
    </source>
</evidence>
<proteinExistence type="predicted"/>
<feature type="compositionally biased region" description="Polar residues" evidence="1">
    <location>
        <begin position="1"/>
        <end position="19"/>
    </location>
</feature>
<evidence type="ECO:0000313" key="3">
    <source>
        <dbReference type="EMBL" id="CAH0107885.1"/>
    </source>
</evidence>
<dbReference type="InterPro" id="IPR041637">
    <property type="entry name" value="Caprin-1_dimer"/>
</dbReference>
<accession>A0A8J2RYT2</accession>
<evidence type="ECO:0000313" key="4">
    <source>
        <dbReference type="Proteomes" id="UP000789390"/>
    </source>
</evidence>
<sequence>MNSGFLESPTKSPTKSVNKFTVKLDWPTSVMKSKSQDNFEKRRSEKENTGHCLVAPKKSQQVNKQKVKIGGPSERSDPDSIIVRPLLDHQRLPNIQSHRYKPYETTRRCTSGVSRNSLYSDNSGLALSNKSSGLISVRPTVGHSMPPPSMPSSQFLATGNVSLNSTMRPNPEAFNTSLQSSSFINQKNSYPLADGKSLYGVSTASVQVVGSAGVSNEKTQFRQLDSTKINVGSSKDDPVVGTQTLSQQQQNLNISTASCPGRSRRRASNVSKKREQDQLLHHLNEVIDTQEILYSLSTDSQTRKDFLIGAKGAPQLFRRDLEVIETIHKIITSFKRPTTVAEFILNQEDSQQASEHLKLLMEGRDEVPRGANASYLEAKLIIQRVLRSSYFRMKRYNANSVKLEIKK</sequence>
<gene>
    <name evidence="3" type="ORF">DGAL_LOCUS11222</name>
</gene>
<evidence type="ECO:0000259" key="2">
    <source>
        <dbReference type="Pfam" id="PF18293"/>
    </source>
</evidence>